<evidence type="ECO:0000256" key="2">
    <source>
        <dbReference type="SAM" id="SignalP"/>
    </source>
</evidence>
<feature type="chain" id="PRO_5027574255" evidence="2">
    <location>
        <begin position="23"/>
        <end position="156"/>
    </location>
</feature>
<name>A0A6V7IYD1_9HYME</name>
<feature type="signal peptide" evidence="2">
    <location>
        <begin position="1"/>
        <end position="22"/>
    </location>
</feature>
<organism evidence="3">
    <name type="scientific">Bracon brevicornis</name>
    <dbReference type="NCBI Taxonomy" id="1563983"/>
    <lineage>
        <taxon>Eukaryota</taxon>
        <taxon>Metazoa</taxon>
        <taxon>Ecdysozoa</taxon>
        <taxon>Arthropoda</taxon>
        <taxon>Hexapoda</taxon>
        <taxon>Insecta</taxon>
        <taxon>Pterygota</taxon>
        <taxon>Neoptera</taxon>
        <taxon>Endopterygota</taxon>
        <taxon>Hymenoptera</taxon>
        <taxon>Apocrita</taxon>
        <taxon>Ichneumonoidea</taxon>
        <taxon>Braconidae</taxon>
        <taxon>Braconinae</taxon>
        <taxon>Bracon</taxon>
    </lineage>
</organism>
<protein>
    <submittedName>
        <fullName evidence="3">Uncharacterized protein</fullName>
    </submittedName>
</protein>
<keyword evidence="2" id="KW-0732">Signal</keyword>
<gene>
    <name evidence="3" type="ORF">BBRV_LOCUS36211</name>
</gene>
<dbReference type="AlphaFoldDB" id="A0A6V7IYD1"/>
<reference evidence="3" key="1">
    <citation type="submission" date="2020-07" db="EMBL/GenBank/DDBJ databases">
        <authorList>
            <person name="Ferguson B K."/>
        </authorList>
    </citation>
    <scope>NUCLEOTIDE SEQUENCE</scope>
    <source>
        <strain evidence="3">L06</strain>
    </source>
</reference>
<evidence type="ECO:0000313" key="3">
    <source>
        <dbReference type="EMBL" id="CAD1543995.1"/>
    </source>
</evidence>
<sequence>MAKHWIQWVFFLIFISVTQIIAHHLDDNQQSEPKISLHFFPRAQDSNEADSSEEKVVFVANIDENTNGNDEQISYYAYGVDVPEEVPEEREKTTRLENIYMNLKNFYNWLLKDREIESKSKQQGVSITKNIIDAPEGSKCPPGQRPDANGRCRIPL</sequence>
<dbReference type="EMBL" id="CADCXW020000012">
    <property type="protein sequence ID" value="CAD1543995.1"/>
    <property type="molecule type" value="Genomic_DNA"/>
</dbReference>
<feature type="region of interest" description="Disordered" evidence="1">
    <location>
        <begin position="122"/>
        <end position="156"/>
    </location>
</feature>
<accession>A0A6V7IYD1</accession>
<proteinExistence type="predicted"/>
<evidence type="ECO:0000256" key="1">
    <source>
        <dbReference type="SAM" id="MobiDB-lite"/>
    </source>
</evidence>